<dbReference type="InterPro" id="IPR000210">
    <property type="entry name" value="BTB/POZ_dom"/>
</dbReference>
<dbReference type="SMART" id="SM00225">
    <property type="entry name" value="BTB"/>
    <property type="match status" value="1"/>
</dbReference>
<dbReference type="SUPFAM" id="SSF54695">
    <property type="entry name" value="POZ domain"/>
    <property type="match status" value="1"/>
</dbReference>
<dbReference type="AlphaFoldDB" id="A0A093V220"/>
<dbReference type="PANTHER" id="PTHR47843">
    <property type="entry name" value="BTB DOMAIN-CONTAINING PROTEIN-RELATED"/>
    <property type="match status" value="1"/>
</dbReference>
<comment type="caution">
    <text evidence="3">The sequence shown here is derived from an EMBL/GenBank/DDBJ whole genome shotgun (WGS) entry which is preliminary data.</text>
</comment>
<evidence type="ECO:0000256" key="1">
    <source>
        <dbReference type="SAM" id="MobiDB-lite"/>
    </source>
</evidence>
<name>A0A093V220_TALMA</name>
<protein>
    <submittedName>
        <fullName evidence="3">TD and POZ domain-containing protein 3</fullName>
    </submittedName>
</protein>
<sequence>MGLTEEYLERPHQGISAMWGRYLESGEYSDFLVTCGNREFHVHRLVICPRSSYFRLMCKDNFKEGITQKLELVDEDPDVFQSVLTFLYTGIYETCKITGNEEIERSCNSSEDSENDDENQQHQGGRPATTEDILAHVQLYASGDKFDIRDLKEVSSKMFRNQLNRTSVEKLNIPDIIRAVYTSTPHNDAALRPVLIDYCVQNLNALLIQPGMAEVLSDFGECAFEILRSYKDEADLRSRKAVEDQRTAVLEIKKAESQQLRESLAKLQKRDTHLMEMLASHHNCRNCGKVFGAGPQRHYNQSPNVYSLLLQTPLFPPLFSSNRTPSITIPLSLALHISYTVNAAPITAVIASISTPVRPSHVTVATISTAPYSPPSDEVEEIVGGCREMSILTLSTPILG</sequence>
<dbReference type="InterPro" id="IPR011333">
    <property type="entry name" value="SKP1/BTB/POZ_sf"/>
</dbReference>
<feature type="domain" description="BTB" evidence="2">
    <location>
        <begin position="29"/>
        <end position="96"/>
    </location>
</feature>
<dbReference type="PROSITE" id="PS50097">
    <property type="entry name" value="BTB"/>
    <property type="match status" value="1"/>
</dbReference>
<dbReference type="Pfam" id="PF00651">
    <property type="entry name" value="BTB"/>
    <property type="match status" value="1"/>
</dbReference>
<organism evidence="3">
    <name type="scientific">Talaromyces marneffei PM1</name>
    <dbReference type="NCBI Taxonomy" id="1077442"/>
    <lineage>
        <taxon>Eukaryota</taxon>
        <taxon>Fungi</taxon>
        <taxon>Dikarya</taxon>
        <taxon>Ascomycota</taxon>
        <taxon>Pezizomycotina</taxon>
        <taxon>Eurotiomycetes</taxon>
        <taxon>Eurotiomycetidae</taxon>
        <taxon>Eurotiales</taxon>
        <taxon>Trichocomaceae</taxon>
        <taxon>Talaromyces</taxon>
        <taxon>Talaromyces sect. Talaromyces</taxon>
    </lineage>
</organism>
<reference evidence="3" key="2">
    <citation type="journal article" date="2014" name="PLoS Genet.">
        <title>Signature gene expression reveals novel clues to the molecular mechanisms of dimorphic transition in Penicillium marneffei.</title>
        <authorList>
            <person name="Yang E."/>
            <person name="Wang G."/>
            <person name="Cai J."/>
            <person name="Woo P.C."/>
            <person name="Lau S.K."/>
            <person name="Yuen K.-Y."/>
            <person name="Chow W.-N."/>
            <person name="Lin X."/>
        </authorList>
    </citation>
    <scope>NUCLEOTIDE SEQUENCE</scope>
    <source>
        <strain evidence="3">PM1</strain>
    </source>
</reference>
<accession>A0A093V220</accession>
<reference key="1">
    <citation type="journal article" date="2014" name="PLoS Genet.">
        <title>Signature Gene Expression Reveals Novel Clues to the Molecular Mechanisms of Dimorphic Transition in Penicillium marneffei.</title>
        <authorList>
            <person name="Yang E."/>
            <person name="Wang G."/>
            <person name="Cai J."/>
            <person name="Woo P.C."/>
            <person name="Lau S.K."/>
            <person name="Yuen K.-Y."/>
            <person name="Chow W.-N."/>
            <person name="Lin X."/>
        </authorList>
    </citation>
    <scope>NUCLEOTIDE SEQUENCE [LARGE SCALE GENOMIC DNA]</scope>
    <source>
        <strain>PM1</strain>
    </source>
</reference>
<dbReference type="Gene3D" id="3.30.710.10">
    <property type="entry name" value="Potassium Channel Kv1.1, Chain A"/>
    <property type="match status" value="1"/>
</dbReference>
<evidence type="ECO:0000313" key="3">
    <source>
        <dbReference type="EMBL" id="KFX44004.1"/>
    </source>
</evidence>
<dbReference type="PANTHER" id="PTHR47843:SF5">
    <property type="entry name" value="BTB_POZ DOMAIN PROTEIN"/>
    <property type="match status" value="1"/>
</dbReference>
<gene>
    <name evidence="3" type="ORF">GQ26_0310680</name>
</gene>
<feature type="region of interest" description="Disordered" evidence="1">
    <location>
        <begin position="105"/>
        <end position="128"/>
    </location>
</feature>
<evidence type="ECO:0000259" key="2">
    <source>
        <dbReference type="PROSITE" id="PS50097"/>
    </source>
</evidence>
<proteinExistence type="predicted"/>
<dbReference type="CDD" id="cd18186">
    <property type="entry name" value="BTB_POZ_ZBTB_KLHL-like"/>
    <property type="match status" value="1"/>
</dbReference>
<dbReference type="EMBL" id="JPOX01000031">
    <property type="protein sequence ID" value="KFX44004.1"/>
    <property type="molecule type" value="Genomic_DNA"/>
</dbReference>